<dbReference type="AlphaFoldDB" id="A0A939FCB0"/>
<gene>
    <name evidence="2" type="ORF">J0695_27945</name>
</gene>
<evidence type="ECO:0000313" key="2">
    <source>
        <dbReference type="EMBL" id="MBO0515591.1"/>
    </source>
</evidence>
<evidence type="ECO:0000256" key="1">
    <source>
        <dbReference type="SAM" id="SignalP"/>
    </source>
</evidence>
<dbReference type="EMBL" id="JAFLRJ010000301">
    <property type="protein sequence ID" value="MBO0515591.1"/>
    <property type="molecule type" value="Genomic_DNA"/>
</dbReference>
<proteinExistence type="predicted"/>
<keyword evidence="1" id="KW-0732">Signal</keyword>
<dbReference type="RefSeq" id="WP_206966541.1">
    <property type="nucleotide sequence ID" value="NZ_BAAAJJ010000008.1"/>
</dbReference>
<protein>
    <submittedName>
        <fullName evidence="2">Uncharacterized protein</fullName>
    </submittedName>
</protein>
<evidence type="ECO:0000313" key="3">
    <source>
        <dbReference type="Proteomes" id="UP000664167"/>
    </source>
</evidence>
<comment type="caution">
    <text evidence="2">The sequence shown here is derived from an EMBL/GenBank/DDBJ whole genome shotgun (WGS) entry which is preliminary data.</text>
</comment>
<dbReference type="Proteomes" id="UP000664167">
    <property type="component" value="Unassembled WGS sequence"/>
</dbReference>
<accession>A0A939FCB0</accession>
<reference evidence="2" key="1">
    <citation type="submission" date="2021-03" db="EMBL/GenBank/DDBJ databases">
        <title>Streptomyces poriferae sp. nov., a novel marine sponge-derived Actinobacteria species with anti-MRSA activity.</title>
        <authorList>
            <person name="Sandoval-Powers M."/>
            <person name="Kralova S."/>
            <person name="Nguyen G.-S."/>
            <person name="Fawwal D."/>
            <person name="Degnes K."/>
            <person name="Klinkenberg G."/>
            <person name="Sletta H."/>
            <person name="Wentzel A."/>
            <person name="Liles M.R."/>
        </authorList>
    </citation>
    <scope>NUCLEOTIDE SEQUENCE</scope>
    <source>
        <strain evidence="2">DSM 41794</strain>
    </source>
</reference>
<sequence length="122" mass="12774">MRRAVKALCAASLALAAAVATASPASAVRQADAPNYQVDVVNHAGLGLDEVDLAVGRFSDPVIRLQTQRHVVSGATVTFDLGPCSDVRQFAASAFVGNREVLHTGDINPSPNCHTQVEITHT</sequence>
<name>A0A939FCB0_9ACTN</name>
<organism evidence="2 3">
    <name type="scientific">Streptomyces beijiangensis</name>
    <dbReference type="NCBI Taxonomy" id="163361"/>
    <lineage>
        <taxon>Bacteria</taxon>
        <taxon>Bacillati</taxon>
        <taxon>Actinomycetota</taxon>
        <taxon>Actinomycetes</taxon>
        <taxon>Kitasatosporales</taxon>
        <taxon>Streptomycetaceae</taxon>
        <taxon>Streptomyces</taxon>
    </lineage>
</organism>
<feature type="chain" id="PRO_5037120923" evidence="1">
    <location>
        <begin position="28"/>
        <end position="122"/>
    </location>
</feature>
<feature type="signal peptide" evidence="1">
    <location>
        <begin position="1"/>
        <end position="27"/>
    </location>
</feature>
<keyword evidence="3" id="KW-1185">Reference proteome</keyword>